<proteinExistence type="predicted"/>
<comment type="caution">
    <text evidence="7">The sequence shown here is derived from an EMBL/GenBank/DDBJ whole genome shotgun (WGS) entry which is preliminary data.</text>
</comment>
<dbReference type="Gene3D" id="3.30.40.10">
    <property type="entry name" value="Zinc/RING finger domain, C3HC4 (zinc finger)"/>
    <property type="match status" value="1"/>
</dbReference>
<feature type="compositionally biased region" description="Basic residues" evidence="5">
    <location>
        <begin position="225"/>
        <end position="234"/>
    </location>
</feature>
<evidence type="ECO:0000256" key="2">
    <source>
        <dbReference type="ARBA" id="ARBA00022723"/>
    </source>
</evidence>
<gene>
    <name evidence="7" type="ORF">BOKJ2_LOCUS9077</name>
</gene>
<sequence>MSKARKRKREKWLEEIDAERKAIKSKLNGRYGRKPTESQTEAVLERSTGKFKNPGSVQMQRSLQSHLNKLIVVEEPEYSQQAKWLCCFCHEQSCFEELGDLFGPFFVKGLKPPAYLHKPNREPRDDFDYLPVGESWNYDMWMHGMCAVWTEDLIYFGGKLLNLEKCLEKFWKEKCKICLKIGASVKESRSGGYVHYPCALKMNYEFDKVMMKCTGPESRPPSTTRKPRKGKRSH</sequence>
<dbReference type="AlphaFoldDB" id="A0A811KZ32"/>
<dbReference type="Proteomes" id="UP000783686">
    <property type="component" value="Unassembled WGS sequence"/>
</dbReference>
<dbReference type="Proteomes" id="UP000614601">
    <property type="component" value="Unassembled WGS sequence"/>
</dbReference>
<dbReference type="EMBL" id="CAJFDH010000004">
    <property type="protein sequence ID" value="CAD5220704.1"/>
    <property type="molecule type" value="Genomic_DNA"/>
</dbReference>
<feature type="domain" description="PHD-type" evidence="6">
    <location>
        <begin position="112"/>
        <end position="217"/>
    </location>
</feature>
<evidence type="ECO:0000313" key="7">
    <source>
        <dbReference type="EMBL" id="CAD5220704.1"/>
    </source>
</evidence>
<dbReference type="PROSITE" id="PS51805">
    <property type="entry name" value="EPHD"/>
    <property type="match status" value="1"/>
</dbReference>
<keyword evidence="2" id="KW-0479">Metal-binding</keyword>
<keyword evidence="1" id="KW-0597">Phosphoprotein</keyword>
<evidence type="ECO:0000256" key="1">
    <source>
        <dbReference type="ARBA" id="ARBA00022553"/>
    </source>
</evidence>
<evidence type="ECO:0000256" key="4">
    <source>
        <dbReference type="ARBA" id="ARBA00022833"/>
    </source>
</evidence>
<keyword evidence="4" id="KW-0862">Zinc</keyword>
<dbReference type="GO" id="GO:0006357">
    <property type="term" value="P:regulation of transcription by RNA polymerase II"/>
    <property type="evidence" value="ECO:0007669"/>
    <property type="project" value="TreeGrafter"/>
</dbReference>
<dbReference type="PANTHER" id="PTHR14955">
    <property type="entry name" value="RETINOIC ACID INDUCED 1/TRANSCRIPTION FACTOR 20"/>
    <property type="match status" value="1"/>
</dbReference>
<protein>
    <recommendedName>
        <fullName evidence="6">PHD-type domain-containing protein</fullName>
    </recommendedName>
</protein>
<dbReference type="PANTHER" id="PTHR14955:SF4">
    <property type="entry name" value="PHD-TYPE DOMAIN-CONTAINING PROTEIN"/>
    <property type="match status" value="1"/>
</dbReference>
<evidence type="ECO:0000313" key="8">
    <source>
        <dbReference type="Proteomes" id="UP000614601"/>
    </source>
</evidence>
<organism evidence="7 8">
    <name type="scientific">Bursaphelenchus okinawaensis</name>
    <dbReference type="NCBI Taxonomy" id="465554"/>
    <lineage>
        <taxon>Eukaryota</taxon>
        <taxon>Metazoa</taxon>
        <taxon>Ecdysozoa</taxon>
        <taxon>Nematoda</taxon>
        <taxon>Chromadorea</taxon>
        <taxon>Rhabditida</taxon>
        <taxon>Tylenchina</taxon>
        <taxon>Tylenchomorpha</taxon>
        <taxon>Aphelenchoidea</taxon>
        <taxon>Aphelenchoididae</taxon>
        <taxon>Bursaphelenchus</taxon>
    </lineage>
</organism>
<dbReference type="GO" id="GO:0005634">
    <property type="term" value="C:nucleus"/>
    <property type="evidence" value="ECO:0007669"/>
    <property type="project" value="TreeGrafter"/>
</dbReference>
<dbReference type="GO" id="GO:0008270">
    <property type="term" value="F:zinc ion binding"/>
    <property type="evidence" value="ECO:0007669"/>
    <property type="project" value="UniProtKB-KW"/>
</dbReference>
<dbReference type="InterPro" id="IPR034732">
    <property type="entry name" value="EPHD"/>
</dbReference>
<reference evidence="7" key="1">
    <citation type="submission" date="2020-09" db="EMBL/GenBank/DDBJ databases">
        <authorList>
            <person name="Kikuchi T."/>
        </authorList>
    </citation>
    <scope>NUCLEOTIDE SEQUENCE</scope>
    <source>
        <strain evidence="7">SH1</strain>
    </source>
</reference>
<keyword evidence="3" id="KW-0863">Zinc-finger</keyword>
<dbReference type="EMBL" id="CAJFCW020000004">
    <property type="protein sequence ID" value="CAG9114059.1"/>
    <property type="molecule type" value="Genomic_DNA"/>
</dbReference>
<dbReference type="InterPro" id="IPR013083">
    <property type="entry name" value="Znf_RING/FYVE/PHD"/>
</dbReference>
<evidence type="ECO:0000259" key="6">
    <source>
        <dbReference type="PROSITE" id="PS51805"/>
    </source>
</evidence>
<name>A0A811KZ32_9BILA</name>
<feature type="region of interest" description="Disordered" evidence="5">
    <location>
        <begin position="215"/>
        <end position="234"/>
    </location>
</feature>
<keyword evidence="8" id="KW-1185">Reference proteome</keyword>
<evidence type="ECO:0000256" key="3">
    <source>
        <dbReference type="ARBA" id="ARBA00022771"/>
    </source>
</evidence>
<accession>A0A811KZ32</accession>
<dbReference type="InterPro" id="IPR052440">
    <property type="entry name" value="Trans_Reg/Chrom_Remod"/>
</dbReference>
<evidence type="ECO:0000256" key="5">
    <source>
        <dbReference type="SAM" id="MobiDB-lite"/>
    </source>
</evidence>
<dbReference type="OrthoDB" id="10029243at2759"/>